<dbReference type="GO" id="GO:0016740">
    <property type="term" value="F:transferase activity"/>
    <property type="evidence" value="ECO:0007669"/>
    <property type="project" value="UniProtKB-KW"/>
</dbReference>
<organism evidence="2 3">
    <name type="scientific">Leptospira yasudae</name>
    <dbReference type="NCBI Taxonomy" id="2202201"/>
    <lineage>
        <taxon>Bacteria</taxon>
        <taxon>Pseudomonadati</taxon>
        <taxon>Spirochaetota</taxon>
        <taxon>Spirochaetia</taxon>
        <taxon>Leptospirales</taxon>
        <taxon>Leptospiraceae</taxon>
        <taxon>Leptospira</taxon>
    </lineage>
</organism>
<feature type="domain" description="Glycosyltransferase 2-like" evidence="1">
    <location>
        <begin position="10"/>
        <end position="168"/>
    </location>
</feature>
<keyword evidence="2" id="KW-0808">Transferase</keyword>
<dbReference type="RefSeq" id="WP_135571460.1">
    <property type="nucleotide sequence ID" value="NZ_RQGK01000019.1"/>
</dbReference>
<dbReference type="EMBL" id="RQGM01000006">
    <property type="protein sequence ID" value="TGL89540.1"/>
    <property type="molecule type" value="Genomic_DNA"/>
</dbReference>
<evidence type="ECO:0000259" key="1">
    <source>
        <dbReference type="Pfam" id="PF00535"/>
    </source>
</evidence>
<dbReference type="PANTHER" id="PTHR43685:SF2">
    <property type="entry name" value="GLYCOSYLTRANSFERASE 2-LIKE DOMAIN-CONTAINING PROTEIN"/>
    <property type="match status" value="1"/>
</dbReference>
<dbReference type="Pfam" id="PF00535">
    <property type="entry name" value="Glycos_transf_2"/>
    <property type="match status" value="1"/>
</dbReference>
<dbReference type="CDD" id="cd02526">
    <property type="entry name" value="GT2_RfbF_like"/>
    <property type="match status" value="1"/>
</dbReference>
<gene>
    <name evidence="2" type="ORF">EHQ83_01125</name>
</gene>
<accession>A0A6N4QJ34</accession>
<evidence type="ECO:0000313" key="2">
    <source>
        <dbReference type="EMBL" id="TGL89540.1"/>
    </source>
</evidence>
<dbReference type="InterPro" id="IPR001173">
    <property type="entry name" value="Glyco_trans_2-like"/>
</dbReference>
<dbReference type="InterPro" id="IPR050834">
    <property type="entry name" value="Glycosyltransf_2"/>
</dbReference>
<comment type="caution">
    <text evidence="2">The sequence shown here is derived from an EMBL/GenBank/DDBJ whole genome shotgun (WGS) entry which is preliminary data.</text>
</comment>
<dbReference type="InterPro" id="IPR029044">
    <property type="entry name" value="Nucleotide-diphossugar_trans"/>
</dbReference>
<dbReference type="SUPFAM" id="SSF53448">
    <property type="entry name" value="Nucleotide-diphospho-sugar transferases"/>
    <property type="match status" value="1"/>
</dbReference>
<name>A0A6N4QJ34_9LEPT</name>
<dbReference type="Proteomes" id="UP000297613">
    <property type="component" value="Unassembled WGS sequence"/>
</dbReference>
<dbReference type="AlphaFoldDB" id="A0A6N4QJ34"/>
<protein>
    <submittedName>
        <fullName evidence="2">Glycosyltransferase family 2 protein</fullName>
    </submittedName>
</protein>
<sequence length="306" mass="35048">MQERFSPLAVIVTYNPEFSKTFRNILNLNENKVPVLVVDNHSKNTEAIRSQIKKPNLLLENSKNLGLGFALNRGIAFAKKDGYSHVWLFDQDSLLESMAARVFLEKVKTFEQDASLGQRKVASFGPNIFDSVKNQNIYGLNETSDTFLDASFLITSGSFYPLHVFDEVGPIQEDFFIDYLDYEWCFRANHKGYVHMIIAASKMNHSIGNRSKNIFGIFKIAIHSPFRWYFLFRNGIWMCKLPHVPFRFKLELFIKSSLRLVLLPLFGDSIVQTFRHILHGIRDGFAGGQSSFYKNLIGADSDSISH</sequence>
<evidence type="ECO:0000313" key="3">
    <source>
        <dbReference type="Proteomes" id="UP000297613"/>
    </source>
</evidence>
<proteinExistence type="predicted"/>
<dbReference type="PANTHER" id="PTHR43685">
    <property type="entry name" value="GLYCOSYLTRANSFERASE"/>
    <property type="match status" value="1"/>
</dbReference>
<reference evidence="2 3" key="1">
    <citation type="journal article" date="2019" name="PLoS Negl. Trop. Dis.">
        <title>Revisiting the worldwide diversity of Leptospira species in the environment.</title>
        <authorList>
            <person name="Vincent A.T."/>
            <person name="Schiettekatte O."/>
            <person name="Bourhy P."/>
            <person name="Veyrier F.J."/>
            <person name="Picardeau M."/>
        </authorList>
    </citation>
    <scope>NUCLEOTIDE SEQUENCE [LARGE SCALE GENOMIC DNA]</scope>
    <source>
        <strain evidence="2 3">201702445</strain>
    </source>
</reference>
<dbReference type="Gene3D" id="3.90.550.10">
    <property type="entry name" value="Spore Coat Polysaccharide Biosynthesis Protein SpsA, Chain A"/>
    <property type="match status" value="1"/>
</dbReference>